<dbReference type="SMART" id="SM00347">
    <property type="entry name" value="HTH_MARR"/>
    <property type="match status" value="1"/>
</dbReference>
<keyword evidence="3" id="KW-0804">Transcription</keyword>
<dbReference type="PANTHER" id="PTHR33164:SF64">
    <property type="entry name" value="TRANSCRIPTIONAL REGULATOR SLYA"/>
    <property type="match status" value="1"/>
</dbReference>
<proteinExistence type="predicted"/>
<keyword evidence="2" id="KW-0238">DNA-binding</keyword>
<dbReference type="GO" id="GO:0003677">
    <property type="term" value="F:DNA binding"/>
    <property type="evidence" value="ECO:0007669"/>
    <property type="project" value="UniProtKB-KW"/>
</dbReference>
<organism evidence="5 6">
    <name type="scientific">Izhakiella australiensis</name>
    <dbReference type="NCBI Taxonomy" id="1926881"/>
    <lineage>
        <taxon>Bacteria</taxon>
        <taxon>Pseudomonadati</taxon>
        <taxon>Pseudomonadota</taxon>
        <taxon>Gammaproteobacteria</taxon>
        <taxon>Enterobacterales</taxon>
        <taxon>Erwiniaceae</taxon>
        <taxon>Izhakiella</taxon>
    </lineage>
</organism>
<dbReference type="Gene3D" id="1.10.10.10">
    <property type="entry name" value="Winged helix-like DNA-binding domain superfamily/Winged helix DNA-binding domain"/>
    <property type="match status" value="1"/>
</dbReference>
<dbReference type="InterPro" id="IPR000835">
    <property type="entry name" value="HTH_MarR-typ"/>
</dbReference>
<sequence length="144" mass="16572">MLTAQELNFSRLLHLTAHAWRQAIDRRMKDNGLSMSSWMAVATLAIEPQPMTQKALAQAMGLEDASVVPLIDRLVRQKLVERIQPPEDRRKRLLYVTEVGYQLYEKLRLEADALRHELLADINSEELKITERVLKQLLTAIGEK</sequence>
<dbReference type="EMBL" id="MRUL01000003">
    <property type="protein sequence ID" value="OON40750.1"/>
    <property type="molecule type" value="Genomic_DNA"/>
</dbReference>
<evidence type="ECO:0000256" key="1">
    <source>
        <dbReference type="ARBA" id="ARBA00023015"/>
    </source>
</evidence>
<feature type="domain" description="HTH marR-type" evidence="4">
    <location>
        <begin position="6"/>
        <end position="139"/>
    </location>
</feature>
<dbReference type="PROSITE" id="PS50995">
    <property type="entry name" value="HTH_MARR_2"/>
    <property type="match status" value="1"/>
</dbReference>
<dbReference type="Proteomes" id="UP000190667">
    <property type="component" value="Unassembled WGS sequence"/>
</dbReference>
<dbReference type="PRINTS" id="PR00598">
    <property type="entry name" value="HTHMARR"/>
</dbReference>
<evidence type="ECO:0000256" key="2">
    <source>
        <dbReference type="ARBA" id="ARBA00023125"/>
    </source>
</evidence>
<comment type="caution">
    <text evidence="5">The sequence shown here is derived from an EMBL/GenBank/DDBJ whole genome shotgun (WGS) entry which is preliminary data.</text>
</comment>
<dbReference type="InterPro" id="IPR036388">
    <property type="entry name" value="WH-like_DNA-bd_sf"/>
</dbReference>
<keyword evidence="1" id="KW-0805">Transcription regulation</keyword>
<evidence type="ECO:0000313" key="6">
    <source>
        <dbReference type="Proteomes" id="UP000190667"/>
    </source>
</evidence>
<dbReference type="STRING" id="1926881.BTJ39_06625"/>
<evidence type="ECO:0000313" key="5">
    <source>
        <dbReference type="EMBL" id="OON40750.1"/>
    </source>
</evidence>
<accession>A0A1S8YNX8</accession>
<gene>
    <name evidence="5" type="ORF">BTJ39_06625</name>
</gene>
<dbReference type="PANTHER" id="PTHR33164">
    <property type="entry name" value="TRANSCRIPTIONAL REGULATOR, MARR FAMILY"/>
    <property type="match status" value="1"/>
</dbReference>
<protein>
    <submittedName>
        <fullName evidence="5">MarR family transcriptional regulator</fullName>
    </submittedName>
</protein>
<dbReference type="InterPro" id="IPR036390">
    <property type="entry name" value="WH_DNA-bd_sf"/>
</dbReference>
<evidence type="ECO:0000256" key="3">
    <source>
        <dbReference type="ARBA" id="ARBA00023163"/>
    </source>
</evidence>
<dbReference type="GO" id="GO:0003700">
    <property type="term" value="F:DNA-binding transcription factor activity"/>
    <property type="evidence" value="ECO:0007669"/>
    <property type="project" value="InterPro"/>
</dbReference>
<evidence type="ECO:0000259" key="4">
    <source>
        <dbReference type="PROSITE" id="PS50995"/>
    </source>
</evidence>
<name>A0A1S8YNX8_9GAMM</name>
<dbReference type="GO" id="GO:0006950">
    <property type="term" value="P:response to stress"/>
    <property type="evidence" value="ECO:0007669"/>
    <property type="project" value="TreeGrafter"/>
</dbReference>
<dbReference type="SUPFAM" id="SSF46785">
    <property type="entry name" value="Winged helix' DNA-binding domain"/>
    <property type="match status" value="1"/>
</dbReference>
<reference evidence="5 6" key="1">
    <citation type="submission" date="2016-12" db="EMBL/GenBank/DDBJ databases">
        <title>Izhakiella australiana sp. nov. of genus Izhakiella isolated from Australian desert.</title>
        <authorList>
            <person name="Ji M."/>
        </authorList>
    </citation>
    <scope>NUCLEOTIDE SEQUENCE [LARGE SCALE GENOMIC DNA]</scope>
    <source>
        <strain evidence="5 6">D4N98</strain>
    </source>
</reference>
<dbReference type="AlphaFoldDB" id="A0A1S8YNX8"/>
<dbReference type="InterPro" id="IPR039422">
    <property type="entry name" value="MarR/SlyA-like"/>
</dbReference>
<dbReference type="Pfam" id="PF12802">
    <property type="entry name" value="MarR_2"/>
    <property type="match status" value="1"/>
</dbReference>
<keyword evidence="6" id="KW-1185">Reference proteome</keyword>